<proteinExistence type="predicted"/>
<dbReference type="PATRIC" id="fig|28037.238.peg.11"/>
<protein>
    <submittedName>
        <fullName evidence="1">Uncharacterized protein</fullName>
    </submittedName>
</protein>
<dbReference type="AlphaFoldDB" id="A0A139RMR0"/>
<accession>A0A139RMR0</accession>
<gene>
    <name evidence="1" type="ORF">SMIDD22_00003</name>
</gene>
<dbReference type="Proteomes" id="UP000070779">
    <property type="component" value="Unassembled WGS sequence"/>
</dbReference>
<organism evidence="1 2">
    <name type="scientific">Streptococcus mitis</name>
    <dbReference type="NCBI Taxonomy" id="28037"/>
    <lineage>
        <taxon>Bacteria</taxon>
        <taxon>Bacillati</taxon>
        <taxon>Bacillota</taxon>
        <taxon>Bacilli</taxon>
        <taxon>Lactobacillales</taxon>
        <taxon>Streptococcaceae</taxon>
        <taxon>Streptococcus</taxon>
        <taxon>Streptococcus mitis group</taxon>
    </lineage>
</organism>
<sequence>MGFATPLVVGAGLTAGLGSFAYGASNAAEGIHNIQLGNAGDAHTKSYNLIRDTLFMGNDKLYHDVGNVFVTASAIMIPIGQTQSVVKGLTQFAIGEAGAYTAGQVAYHGTKLLGGSEEDAQTANFIGNIVGGYAVSSAASKFSLNNVKNNVSEQNFANYREFSTTKIDDFKTNFKDVETRITVETRNVADEIQRIQLKAVGVDETGKIRIQDYTTAKDGLSIKRQDILDNLSKYGCTIVGEGKGRFTGGTKIEPGTRIDVISKPTDSFTIEKVSSFDKVKQYTSELYKTDLSLEEKVQKLQKYFTELDDKVDINVPSDAQYVKSIEDGWISYDWPERLGFKKGTVHPITRTSGLPERWDRFGHMGGGNFSDIPSEGPYTYSQRSIPYVENYHNGNFKTDSYFDKIDAISEGDIKIFNRILREEGIEGVSQDQFLELSDKYRKYISDTSTSLSMSSDDIKYGVHGKAAEWGDMSGGAEQIVTPFGGIDMLNMGMMEEFK</sequence>
<comment type="caution">
    <text evidence="1">The sequence shown here is derived from an EMBL/GenBank/DDBJ whole genome shotgun (WGS) entry which is preliminary data.</text>
</comment>
<evidence type="ECO:0000313" key="1">
    <source>
        <dbReference type="EMBL" id="KXU16047.1"/>
    </source>
</evidence>
<name>A0A139RMR0_STRMT</name>
<evidence type="ECO:0000313" key="2">
    <source>
        <dbReference type="Proteomes" id="UP000070779"/>
    </source>
</evidence>
<dbReference type="EMBL" id="LQZD01000002">
    <property type="protein sequence ID" value="KXU16047.1"/>
    <property type="molecule type" value="Genomic_DNA"/>
</dbReference>
<reference evidence="1 2" key="1">
    <citation type="submission" date="2016-01" db="EMBL/GenBank/DDBJ databases">
        <title>Highly variable Streptococcus oralis are common among viridans streptococci isolated from primates.</title>
        <authorList>
            <person name="Denapaite D."/>
            <person name="Rieger M."/>
            <person name="Koendgen S."/>
            <person name="Brueckner R."/>
            <person name="Ochigava I."/>
            <person name="Kappeler P."/>
            <person name="Maetz-Rensing K."/>
            <person name="Leendertz F."/>
            <person name="Hakenbeck R."/>
        </authorList>
    </citation>
    <scope>NUCLEOTIDE SEQUENCE [LARGE SCALE GENOMIC DNA]</scope>
    <source>
        <strain evidence="1 2">DD22</strain>
    </source>
</reference>